<dbReference type="PANTHER" id="PTHR12274">
    <property type="entry name" value="GRANULIN"/>
    <property type="match status" value="1"/>
</dbReference>
<feature type="domain" description="Granulins" evidence="5">
    <location>
        <begin position="53"/>
        <end position="104"/>
    </location>
</feature>
<dbReference type="PANTHER" id="PTHR12274:SF3">
    <property type="entry name" value="PROGRANULIN"/>
    <property type="match status" value="1"/>
</dbReference>
<dbReference type="VEuPathDB" id="VectorBase:HLOH_043989"/>
<comment type="subcellular location">
    <subcellularLocation>
        <location evidence="1">Secreted</location>
    </subcellularLocation>
</comment>
<dbReference type="InterPro" id="IPR000118">
    <property type="entry name" value="Granulin"/>
</dbReference>
<evidence type="ECO:0000256" key="3">
    <source>
        <dbReference type="ARBA" id="ARBA00022525"/>
    </source>
</evidence>
<dbReference type="InterPro" id="IPR037277">
    <property type="entry name" value="Granulin_sf"/>
</dbReference>
<dbReference type="GO" id="GO:0005576">
    <property type="term" value="C:extracellular region"/>
    <property type="evidence" value="ECO:0007669"/>
    <property type="project" value="UniProtKB-SubCell"/>
</dbReference>
<dbReference type="EMBL" id="JABSTR010000004">
    <property type="protein sequence ID" value="KAH9366263.1"/>
    <property type="molecule type" value="Genomic_DNA"/>
</dbReference>
<evidence type="ECO:0000256" key="1">
    <source>
        <dbReference type="ARBA" id="ARBA00004613"/>
    </source>
</evidence>
<evidence type="ECO:0000313" key="7">
    <source>
        <dbReference type="Proteomes" id="UP000821853"/>
    </source>
</evidence>
<dbReference type="OrthoDB" id="6495485at2759"/>
<gene>
    <name evidence="6" type="ORF">HPB48_008317</name>
</gene>
<name>A0A9J6FTX7_HAELO</name>
<dbReference type="Proteomes" id="UP000821853">
    <property type="component" value="Chromosome 2"/>
</dbReference>
<reference evidence="6 7" key="1">
    <citation type="journal article" date="2020" name="Cell">
        <title>Large-Scale Comparative Analyses of Tick Genomes Elucidate Their Genetic Diversity and Vector Capacities.</title>
        <authorList>
            <consortium name="Tick Genome and Microbiome Consortium (TIGMIC)"/>
            <person name="Jia N."/>
            <person name="Wang J."/>
            <person name="Shi W."/>
            <person name="Du L."/>
            <person name="Sun Y."/>
            <person name="Zhan W."/>
            <person name="Jiang J.F."/>
            <person name="Wang Q."/>
            <person name="Zhang B."/>
            <person name="Ji P."/>
            <person name="Bell-Sakyi L."/>
            <person name="Cui X.M."/>
            <person name="Yuan T.T."/>
            <person name="Jiang B.G."/>
            <person name="Yang W.F."/>
            <person name="Lam T.T."/>
            <person name="Chang Q.C."/>
            <person name="Ding S.J."/>
            <person name="Wang X.J."/>
            <person name="Zhu J.G."/>
            <person name="Ruan X.D."/>
            <person name="Zhao L."/>
            <person name="Wei J.T."/>
            <person name="Ye R.Z."/>
            <person name="Que T.C."/>
            <person name="Du C.H."/>
            <person name="Zhou Y.H."/>
            <person name="Cheng J.X."/>
            <person name="Dai P.F."/>
            <person name="Guo W.B."/>
            <person name="Han X.H."/>
            <person name="Huang E.J."/>
            <person name="Li L.F."/>
            <person name="Wei W."/>
            <person name="Gao Y.C."/>
            <person name="Liu J.Z."/>
            <person name="Shao H.Z."/>
            <person name="Wang X."/>
            <person name="Wang C.C."/>
            <person name="Yang T.C."/>
            <person name="Huo Q.B."/>
            <person name="Li W."/>
            <person name="Chen H.Y."/>
            <person name="Chen S.E."/>
            <person name="Zhou L.G."/>
            <person name="Ni X.B."/>
            <person name="Tian J.H."/>
            <person name="Sheng Y."/>
            <person name="Liu T."/>
            <person name="Pan Y.S."/>
            <person name="Xia L.Y."/>
            <person name="Li J."/>
            <person name="Zhao F."/>
            <person name="Cao W.C."/>
        </authorList>
    </citation>
    <scope>NUCLEOTIDE SEQUENCE [LARGE SCALE GENOMIC DNA]</scope>
    <source>
        <strain evidence="6">HaeL-2018</strain>
    </source>
</reference>
<dbReference type="AlphaFoldDB" id="A0A9J6FTX7"/>
<dbReference type="Gene3D" id="2.10.25.160">
    <property type="entry name" value="Granulin"/>
    <property type="match status" value="3"/>
</dbReference>
<protein>
    <recommendedName>
        <fullName evidence="5">Granulins domain-containing protein</fullName>
    </recommendedName>
</protein>
<comment type="similarity">
    <text evidence="2">Belongs to the granulin family.</text>
</comment>
<evidence type="ECO:0000256" key="2">
    <source>
        <dbReference type="ARBA" id="ARBA00010093"/>
    </source>
</evidence>
<sequence>MSCCPEGYRCKMSTHQCIHATTNHTLPMLRKVDPIVRNAERVVPEENVGSVRCPDGNYCQDGQTCCLLASGSYGCCPYQHAECCSDHSSCCPEGYQCKISTHQCIHATTNHTLPMLRKVSPIFRSVAELGNAEATCCEDYVSCCPEGYRCIITLQKCVKESTEVAQPMNLHSPFTRAAWDMDRRVCTPDVICPDKHKCLSGQTCCQLSSGKYGCCPLPDAVCCEDHKSCCPQGYVCHVETQTCQFGDHSIPMVRKGPAILDASAVAVPGTCHCGLIPDSRNVLALR</sequence>
<evidence type="ECO:0000259" key="5">
    <source>
        <dbReference type="SMART" id="SM00277"/>
    </source>
</evidence>
<dbReference type="SUPFAM" id="SSF57277">
    <property type="entry name" value="Granulin repeat"/>
    <property type="match status" value="2"/>
</dbReference>
<evidence type="ECO:0000256" key="4">
    <source>
        <dbReference type="ARBA" id="ARBA00023157"/>
    </source>
</evidence>
<dbReference type="OMA" id="VIRCDSK"/>
<feature type="domain" description="Granulins" evidence="5">
    <location>
        <begin position="192"/>
        <end position="243"/>
    </location>
</feature>
<dbReference type="InterPro" id="IPR039036">
    <property type="entry name" value="Granulin_fam"/>
</dbReference>
<accession>A0A9J6FTX7</accession>
<proteinExistence type="inferred from homology"/>
<keyword evidence="4" id="KW-1015">Disulfide bond</keyword>
<keyword evidence="7" id="KW-1185">Reference proteome</keyword>
<dbReference type="SMART" id="SM00277">
    <property type="entry name" value="GRAN"/>
    <property type="match status" value="2"/>
</dbReference>
<comment type="caution">
    <text evidence="6">The sequence shown here is derived from an EMBL/GenBank/DDBJ whole genome shotgun (WGS) entry which is preliminary data.</text>
</comment>
<organism evidence="6 7">
    <name type="scientific">Haemaphysalis longicornis</name>
    <name type="common">Bush tick</name>
    <dbReference type="NCBI Taxonomy" id="44386"/>
    <lineage>
        <taxon>Eukaryota</taxon>
        <taxon>Metazoa</taxon>
        <taxon>Ecdysozoa</taxon>
        <taxon>Arthropoda</taxon>
        <taxon>Chelicerata</taxon>
        <taxon>Arachnida</taxon>
        <taxon>Acari</taxon>
        <taxon>Parasitiformes</taxon>
        <taxon>Ixodida</taxon>
        <taxon>Ixodoidea</taxon>
        <taxon>Ixodidae</taxon>
        <taxon>Haemaphysalinae</taxon>
        <taxon>Haemaphysalis</taxon>
    </lineage>
</organism>
<dbReference type="Pfam" id="PF00396">
    <property type="entry name" value="Granulin"/>
    <property type="match status" value="3"/>
</dbReference>
<evidence type="ECO:0000313" key="6">
    <source>
        <dbReference type="EMBL" id="KAH9366263.1"/>
    </source>
</evidence>
<keyword evidence="3" id="KW-0964">Secreted</keyword>